<evidence type="ECO:0000313" key="2">
    <source>
        <dbReference type="EMBL" id="SDG84246.1"/>
    </source>
</evidence>
<dbReference type="OrthoDB" id="9796962at2"/>
<dbReference type="Proteomes" id="UP000198854">
    <property type="component" value="Unassembled WGS sequence"/>
</dbReference>
<evidence type="ECO:0000313" key="3">
    <source>
        <dbReference type="Proteomes" id="UP000198854"/>
    </source>
</evidence>
<dbReference type="RefSeq" id="WP_093270150.1">
    <property type="nucleotide sequence ID" value="NZ_FNDD01000003.1"/>
</dbReference>
<dbReference type="InterPro" id="IPR007410">
    <property type="entry name" value="LpqE-like"/>
</dbReference>
<dbReference type="PANTHER" id="PTHR36302">
    <property type="entry name" value="BLR7088 PROTEIN"/>
    <property type="match status" value="1"/>
</dbReference>
<dbReference type="EMBL" id="FNDD01000003">
    <property type="protein sequence ID" value="SDG84246.1"/>
    <property type="molecule type" value="Genomic_DNA"/>
</dbReference>
<dbReference type="SUPFAM" id="SSF110087">
    <property type="entry name" value="DR1885-like metal-binding protein"/>
    <property type="match status" value="1"/>
</dbReference>
<feature type="signal peptide" evidence="1">
    <location>
        <begin position="1"/>
        <end position="19"/>
    </location>
</feature>
<reference evidence="2 3" key="1">
    <citation type="submission" date="2016-10" db="EMBL/GenBank/DDBJ databases">
        <authorList>
            <person name="de Groot N.N."/>
        </authorList>
    </citation>
    <scope>NUCLEOTIDE SEQUENCE [LARGE SCALE GENOMIC DNA]</scope>
    <source>
        <strain evidence="2 3">CGMCC 1.10228</strain>
    </source>
</reference>
<dbReference type="PANTHER" id="PTHR36302:SF1">
    <property type="entry name" value="COPPER CHAPERONE PCU(A)C"/>
    <property type="match status" value="1"/>
</dbReference>
<accession>A0A1G7XJF9</accession>
<keyword evidence="1" id="KW-0732">Signal</keyword>
<dbReference type="AlphaFoldDB" id="A0A1G7XJF9"/>
<keyword evidence="3" id="KW-1185">Reference proteome</keyword>
<feature type="chain" id="PRO_5011489488" description="Copper(I)-binding protein" evidence="1">
    <location>
        <begin position="20"/>
        <end position="154"/>
    </location>
</feature>
<gene>
    <name evidence="2" type="ORF">SAMN04488136_103205</name>
</gene>
<evidence type="ECO:0000256" key="1">
    <source>
        <dbReference type="SAM" id="SignalP"/>
    </source>
</evidence>
<dbReference type="InterPro" id="IPR058248">
    <property type="entry name" value="Lxx211020-like"/>
</dbReference>
<proteinExistence type="predicted"/>
<dbReference type="InterPro" id="IPR036182">
    <property type="entry name" value="PCuAC_sf"/>
</dbReference>
<protein>
    <recommendedName>
        <fullName evidence="4">Copper(I)-binding protein</fullName>
    </recommendedName>
</protein>
<dbReference type="Gene3D" id="2.60.40.1890">
    <property type="entry name" value="PCu(A)C copper chaperone"/>
    <property type="match status" value="1"/>
</dbReference>
<dbReference type="STRING" id="861298.SAMN04488136_103205"/>
<organism evidence="2 3">
    <name type="scientific">Vibrio xiamenensis</name>
    <dbReference type="NCBI Taxonomy" id="861298"/>
    <lineage>
        <taxon>Bacteria</taxon>
        <taxon>Pseudomonadati</taxon>
        <taxon>Pseudomonadota</taxon>
        <taxon>Gammaproteobacteria</taxon>
        <taxon>Vibrionales</taxon>
        <taxon>Vibrionaceae</taxon>
        <taxon>Vibrio</taxon>
    </lineage>
</organism>
<name>A0A1G7XJF9_9VIBR</name>
<evidence type="ECO:0008006" key="4">
    <source>
        <dbReference type="Google" id="ProtNLM"/>
    </source>
</evidence>
<sequence length="154" mass="16860">MKLKALLLSSLLISPLAFAHMDIMVHSPYARATPPNAATSAVFGEIKNSSDEMRKIVAVNVDVAGKAELHDVIKQGDVMKMRHIADFAIPAHGSLMLKPGGHHIMLFDLKHALKEGQSVNVEVTFANGEKYRFSAPIKKVMAGMKMDSNMHMSH</sequence>
<dbReference type="Pfam" id="PF04314">
    <property type="entry name" value="PCuAC"/>
    <property type="match status" value="1"/>
</dbReference>